<dbReference type="eggNOG" id="arCOG01739">
    <property type="taxonomic scope" value="Archaea"/>
</dbReference>
<keyword evidence="2 5" id="KW-0812">Transmembrane</keyword>
<dbReference type="Proteomes" id="UP000002061">
    <property type="component" value="Chromosome"/>
</dbReference>
<evidence type="ECO:0000256" key="5">
    <source>
        <dbReference type="SAM" id="Phobius"/>
    </source>
</evidence>
<evidence type="ECO:0000313" key="6">
    <source>
        <dbReference type="EMBL" id="ADG13651.1"/>
    </source>
</evidence>
<evidence type="ECO:0000256" key="1">
    <source>
        <dbReference type="ARBA" id="ARBA00004370"/>
    </source>
</evidence>
<name>D5VSU8_METIM</name>
<comment type="subcellular location">
    <subcellularLocation>
        <location evidence="1">Membrane</location>
    </subcellularLocation>
</comment>
<dbReference type="EMBL" id="CP002009">
    <property type="protein sequence ID" value="ADG13651.1"/>
    <property type="molecule type" value="Genomic_DNA"/>
</dbReference>
<dbReference type="GO" id="GO:0016020">
    <property type="term" value="C:membrane"/>
    <property type="evidence" value="ECO:0007669"/>
    <property type="project" value="UniProtKB-SubCell"/>
</dbReference>
<dbReference type="InterPro" id="IPR019533">
    <property type="entry name" value="Peptidase_S26"/>
</dbReference>
<feature type="transmembrane region" description="Helical" evidence="5">
    <location>
        <begin position="188"/>
        <end position="205"/>
    </location>
</feature>
<keyword evidence="3 5" id="KW-1133">Transmembrane helix</keyword>
<evidence type="ECO:0000313" key="7">
    <source>
        <dbReference type="Proteomes" id="UP000002061"/>
    </source>
</evidence>
<organism evidence="6 7">
    <name type="scientific">Methanocaldococcus infernus (strain DSM 11812 / JCM 15783 / ME)</name>
    <dbReference type="NCBI Taxonomy" id="573063"/>
    <lineage>
        <taxon>Archaea</taxon>
        <taxon>Methanobacteriati</taxon>
        <taxon>Methanobacteriota</taxon>
        <taxon>Methanomada group</taxon>
        <taxon>Methanococci</taxon>
        <taxon>Methanococcales</taxon>
        <taxon>Methanocaldococcaceae</taxon>
        <taxon>Methanocaldococcus</taxon>
    </lineage>
</organism>
<feature type="transmembrane region" description="Helical" evidence="5">
    <location>
        <begin position="165"/>
        <end position="182"/>
    </location>
</feature>
<sequence length="209" mass="24444">MDKKELTEWIIFLVILFLIWSHVNVVVSNSMYPVLKRGDLVIVENAGLEFNPKDVKVGDIVIYNAHWPAYEDIIFKIDERLGERNILYIFSEGNLEAKYLGNLNSKLGIFKVFNLSVPQLYEKPVIHRVRDKVQFLGKDYLIIKGDNNPIYDPELVSLSQIRQRVVTINGYPLVIPYVGYLSIYAKEYWYLIVLGIALYYLYNYLRGRK</sequence>
<dbReference type="InterPro" id="IPR001733">
    <property type="entry name" value="Peptidase_S26B"/>
</dbReference>
<dbReference type="GeneID" id="9132006"/>
<dbReference type="AlphaFoldDB" id="D5VSU8"/>
<dbReference type="PANTHER" id="PTHR10806">
    <property type="entry name" value="SIGNAL PEPTIDASE COMPLEX CATALYTIC SUBUNIT SEC11"/>
    <property type="match status" value="1"/>
</dbReference>
<dbReference type="GO" id="GO:0006465">
    <property type="term" value="P:signal peptide processing"/>
    <property type="evidence" value="ECO:0007669"/>
    <property type="project" value="InterPro"/>
</dbReference>
<evidence type="ECO:0000256" key="4">
    <source>
        <dbReference type="ARBA" id="ARBA00023136"/>
    </source>
</evidence>
<gene>
    <name evidence="6" type="ordered locus">Metin_0993</name>
</gene>
<dbReference type="GO" id="GO:0004252">
    <property type="term" value="F:serine-type endopeptidase activity"/>
    <property type="evidence" value="ECO:0007669"/>
    <property type="project" value="InterPro"/>
</dbReference>
<reference evidence="6" key="1">
    <citation type="submission" date="2010-04" db="EMBL/GenBank/DDBJ databases">
        <title>Complete sequence of Methanocaldococcus infernus ME.</title>
        <authorList>
            <consortium name="US DOE Joint Genome Institute"/>
            <person name="Lucas S."/>
            <person name="Copeland A."/>
            <person name="Lapidus A."/>
            <person name="Cheng J.-F."/>
            <person name="Bruce D."/>
            <person name="Goodwin L."/>
            <person name="Pitluck S."/>
            <person name="Munk A.C."/>
            <person name="Detter J.C."/>
            <person name="Han C."/>
            <person name="Tapia R."/>
            <person name="Land M."/>
            <person name="Hauser L."/>
            <person name="Kyrpides N."/>
            <person name="Mikhailova N."/>
            <person name="Sieprawska-Lupa M."/>
            <person name="Whitman W.B."/>
            <person name="Woyke T."/>
        </authorList>
    </citation>
    <scope>NUCLEOTIDE SEQUENCE [LARGE SCALE GENOMIC DNA]</scope>
    <source>
        <strain evidence="6">ME</strain>
    </source>
</reference>
<keyword evidence="4 5" id="KW-0472">Membrane</keyword>
<evidence type="ECO:0000256" key="2">
    <source>
        <dbReference type="ARBA" id="ARBA00022692"/>
    </source>
</evidence>
<accession>D5VSU8</accession>
<keyword evidence="7" id="KW-1185">Reference proteome</keyword>
<dbReference type="RefSeq" id="WP_013100396.1">
    <property type="nucleotide sequence ID" value="NC_014122.1"/>
</dbReference>
<protein>
    <submittedName>
        <fullName evidence="6">Peptidase S24/S26A/S26B, conserved region</fullName>
    </submittedName>
</protein>
<dbReference type="HOGENOM" id="CLU_118895_0_0_2"/>
<evidence type="ECO:0000256" key="3">
    <source>
        <dbReference type="ARBA" id="ARBA00022989"/>
    </source>
</evidence>
<dbReference type="STRING" id="573063.Metin_0993"/>
<dbReference type="SUPFAM" id="SSF51306">
    <property type="entry name" value="LexA/Signal peptidase"/>
    <property type="match status" value="1"/>
</dbReference>
<proteinExistence type="predicted"/>
<dbReference type="InterPro" id="IPR036286">
    <property type="entry name" value="LexA/Signal_pep-like_sf"/>
</dbReference>
<dbReference type="PANTHER" id="PTHR10806:SF6">
    <property type="entry name" value="SIGNAL PEPTIDASE COMPLEX CATALYTIC SUBUNIT SEC11"/>
    <property type="match status" value="1"/>
</dbReference>
<dbReference type="CDD" id="cd06530">
    <property type="entry name" value="S26_SPase_I"/>
    <property type="match status" value="1"/>
</dbReference>
<feature type="transmembrane region" description="Helical" evidence="5">
    <location>
        <begin position="6"/>
        <end position="27"/>
    </location>
</feature>
<dbReference type="KEGG" id="mif:Metin_0993"/>